<dbReference type="EMBL" id="PIQH01000005">
    <property type="protein sequence ID" value="RUO80259.1"/>
    <property type="molecule type" value="Genomic_DNA"/>
</dbReference>
<dbReference type="Gene3D" id="3.40.50.2000">
    <property type="entry name" value="Glycogen Phosphorylase B"/>
    <property type="match status" value="2"/>
</dbReference>
<dbReference type="SUPFAM" id="SSF53756">
    <property type="entry name" value="UDP-Glycosyltransferase/glycogen phosphorylase"/>
    <property type="match status" value="1"/>
</dbReference>
<proteinExistence type="predicted"/>
<protein>
    <submittedName>
        <fullName evidence="4">Glycosyltransferase WbuB</fullName>
    </submittedName>
</protein>
<dbReference type="Proteomes" id="UP000287996">
    <property type="component" value="Unassembled WGS sequence"/>
</dbReference>
<organism evidence="4 5">
    <name type="scientific">Idiomarina tyrosinivorans</name>
    <dbReference type="NCBI Taxonomy" id="1445662"/>
    <lineage>
        <taxon>Bacteria</taxon>
        <taxon>Pseudomonadati</taxon>
        <taxon>Pseudomonadota</taxon>
        <taxon>Gammaproteobacteria</taxon>
        <taxon>Alteromonadales</taxon>
        <taxon>Idiomarinaceae</taxon>
        <taxon>Idiomarina</taxon>
    </lineage>
</organism>
<feature type="domain" description="Glycosyltransferase subfamily 4-like N-terminal" evidence="3">
    <location>
        <begin position="24"/>
        <end position="203"/>
    </location>
</feature>
<feature type="domain" description="Glycosyl transferase family 1" evidence="2">
    <location>
        <begin position="220"/>
        <end position="387"/>
    </location>
</feature>
<evidence type="ECO:0000259" key="3">
    <source>
        <dbReference type="Pfam" id="PF13439"/>
    </source>
</evidence>
<dbReference type="GO" id="GO:0016757">
    <property type="term" value="F:glycosyltransferase activity"/>
    <property type="evidence" value="ECO:0007669"/>
    <property type="project" value="InterPro"/>
</dbReference>
<evidence type="ECO:0000313" key="4">
    <source>
        <dbReference type="EMBL" id="RUO80259.1"/>
    </source>
</evidence>
<evidence type="ECO:0000259" key="2">
    <source>
        <dbReference type="Pfam" id="PF00534"/>
    </source>
</evidence>
<name>A0A432ZQS9_9GAMM</name>
<dbReference type="AlphaFoldDB" id="A0A432ZQS9"/>
<dbReference type="PANTHER" id="PTHR46401">
    <property type="entry name" value="GLYCOSYLTRANSFERASE WBBK-RELATED"/>
    <property type="match status" value="1"/>
</dbReference>
<accession>A0A432ZQS9</accession>
<evidence type="ECO:0000256" key="1">
    <source>
        <dbReference type="ARBA" id="ARBA00022679"/>
    </source>
</evidence>
<dbReference type="CDD" id="cd03794">
    <property type="entry name" value="GT4_WbuB-like"/>
    <property type="match status" value="1"/>
</dbReference>
<dbReference type="InterPro" id="IPR028098">
    <property type="entry name" value="Glyco_trans_4-like_N"/>
</dbReference>
<dbReference type="InterPro" id="IPR001296">
    <property type="entry name" value="Glyco_trans_1"/>
</dbReference>
<dbReference type="GO" id="GO:0009103">
    <property type="term" value="P:lipopolysaccharide biosynthetic process"/>
    <property type="evidence" value="ECO:0007669"/>
    <property type="project" value="TreeGrafter"/>
</dbReference>
<reference evidence="4 5" key="1">
    <citation type="journal article" date="2011" name="Front. Microbiol.">
        <title>Genomic signatures of strain selection and enhancement in Bacillus atrophaeus var. globigii, a historical biowarfare simulant.</title>
        <authorList>
            <person name="Gibbons H.S."/>
            <person name="Broomall S.M."/>
            <person name="McNew L.A."/>
            <person name="Daligault H."/>
            <person name="Chapman C."/>
            <person name="Bruce D."/>
            <person name="Karavis M."/>
            <person name="Krepps M."/>
            <person name="McGregor P.A."/>
            <person name="Hong C."/>
            <person name="Park K.H."/>
            <person name="Akmal A."/>
            <person name="Feldman A."/>
            <person name="Lin J.S."/>
            <person name="Chang W.E."/>
            <person name="Higgs B.W."/>
            <person name="Demirev P."/>
            <person name="Lindquist J."/>
            <person name="Liem A."/>
            <person name="Fochler E."/>
            <person name="Read T.D."/>
            <person name="Tapia R."/>
            <person name="Johnson S."/>
            <person name="Bishop-Lilly K.A."/>
            <person name="Detter C."/>
            <person name="Han C."/>
            <person name="Sozhamannan S."/>
            <person name="Rosenzweig C.N."/>
            <person name="Skowronski E.W."/>
        </authorList>
    </citation>
    <scope>NUCLEOTIDE SEQUENCE [LARGE SCALE GENOMIC DNA]</scope>
    <source>
        <strain evidence="4 5">CC-PW-9</strain>
    </source>
</reference>
<gene>
    <name evidence="4" type="ORF">CWI84_06405</name>
</gene>
<dbReference type="Pfam" id="PF13439">
    <property type="entry name" value="Glyco_transf_4"/>
    <property type="match status" value="1"/>
</dbReference>
<keyword evidence="5" id="KW-1185">Reference proteome</keyword>
<keyword evidence="1 4" id="KW-0808">Transferase</keyword>
<dbReference type="OrthoDB" id="9787293at2"/>
<dbReference type="RefSeq" id="WP_126841757.1">
    <property type="nucleotide sequence ID" value="NZ_PIQH01000005.1"/>
</dbReference>
<comment type="caution">
    <text evidence="4">The sequence shown here is derived from an EMBL/GenBank/DDBJ whole genome shotgun (WGS) entry which is preliminary data.</text>
</comment>
<dbReference type="Pfam" id="PF00534">
    <property type="entry name" value="Glycos_transf_1"/>
    <property type="match status" value="1"/>
</dbReference>
<dbReference type="PANTHER" id="PTHR46401:SF2">
    <property type="entry name" value="GLYCOSYLTRANSFERASE WBBK-RELATED"/>
    <property type="match status" value="1"/>
</dbReference>
<sequence length="407" mass="46250">MKKRIWIINQYASTPDVGFGGRHYYLAQELNELGHSVSVIASGCHHLLRTPVKFKGNTKKELVGRVEYVWMKTVKYVKAHSLLRVFGWFQFSQKISKADKLLGDKPDYIIYSSPSLIGYIGARELAKRTGAKLVFEVRDLWPLTLVSLGKASKNHPLVLLLSHLERSAYQHSDLVVSNLKYAVDYMIDKGLDPKKFKWIPNGFSKYEVESQKESLSESVVEELPNDKFIVGYTGTLGFANNLGELIKVAKLFEKDAELHFVLVGGGQEEESLKRLTDSLKLDNVTFIKPIPKRQIQSILEKFDLLYIGLPKDDLFKFGVSPNKLFDYLYAGKPILYAVDSGRYNPIHESKAGISIEPSNQMALYNAILKLKSMSPAERMEMGQNGRNLAETDYEYSQLARMYSDLMR</sequence>
<evidence type="ECO:0000313" key="5">
    <source>
        <dbReference type="Proteomes" id="UP000287996"/>
    </source>
</evidence>